<name>A0A920CA72_9BACL</name>
<feature type="compositionally biased region" description="Basic and acidic residues" evidence="10">
    <location>
        <begin position="48"/>
        <end position="60"/>
    </location>
</feature>
<dbReference type="InterPro" id="IPR003369">
    <property type="entry name" value="TatA/B/E"/>
</dbReference>
<comment type="subunit">
    <text evidence="9">Forms a complex with TatC.</text>
</comment>
<dbReference type="NCBIfam" id="NF011430">
    <property type="entry name" value="PRK14861.1"/>
    <property type="match status" value="1"/>
</dbReference>
<dbReference type="PANTHER" id="PTHR42982:SF1">
    <property type="entry name" value="SEC-INDEPENDENT PROTEIN TRANSLOCASE PROTEIN TATA"/>
    <property type="match status" value="1"/>
</dbReference>
<keyword evidence="7 9" id="KW-0811">Translocation</keyword>
<sequence>MLSSIGVPGIILLVILALLLFGPNKLPELGRAVGRTFREFKDGARDIIAEDDESSRKNEQAKPLAAASSEAQADATVTSQSTADNKRLPE</sequence>
<feature type="region of interest" description="Disordered" evidence="10">
    <location>
        <begin position="48"/>
        <end position="90"/>
    </location>
</feature>
<reference evidence="11" key="1">
    <citation type="submission" date="2021-03" db="EMBL/GenBank/DDBJ databases">
        <title>Antimicrobial resistance genes in bacteria isolated from Japanese honey, and their potential for conferring macrolide and lincosamide resistance in the American foulbrood pathogen Paenibacillus larvae.</title>
        <authorList>
            <person name="Okamoto M."/>
            <person name="Kumagai M."/>
            <person name="Kanamori H."/>
            <person name="Takamatsu D."/>
        </authorList>
    </citation>
    <scope>NUCLEOTIDE SEQUENCE</scope>
    <source>
        <strain evidence="11">J2TS6</strain>
    </source>
</reference>
<evidence type="ECO:0000256" key="2">
    <source>
        <dbReference type="ARBA" id="ARBA00022448"/>
    </source>
</evidence>
<dbReference type="GO" id="GO:0043953">
    <property type="term" value="P:protein transport by the Tat complex"/>
    <property type="evidence" value="ECO:0007669"/>
    <property type="project" value="UniProtKB-UniRule"/>
</dbReference>
<accession>A0A920CA72</accession>
<evidence type="ECO:0000256" key="5">
    <source>
        <dbReference type="ARBA" id="ARBA00022927"/>
    </source>
</evidence>
<dbReference type="Pfam" id="PF02416">
    <property type="entry name" value="TatA_B_E"/>
    <property type="match status" value="1"/>
</dbReference>
<evidence type="ECO:0000256" key="1">
    <source>
        <dbReference type="ARBA" id="ARBA00004162"/>
    </source>
</evidence>
<dbReference type="PANTHER" id="PTHR42982">
    <property type="entry name" value="SEC-INDEPENDENT PROTEIN TRANSLOCASE PROTEIN TATA"/>
    <property type="match status" value="1"/>
</dbReference>
<dbReference type="HAMAP" id="MF_00236">
    <property type="entry name" value="TatA_E"/>
    <property type="match status" value="1"/>
</dbReference>
<organism evidence="11 12">
    <name type="scientific">Paenibacillus albilobatus</name>
    <dbReference type="NCBI Taxonomy" id="2716884"/>
    <lineage>
        <taxon>Bacteria</taxon>
        <taxon>Bacillati</taxon>
        <taxon>Bacillota</taxon>
        <taxon>Bacilli</taxon>
        <taxon>Bacillales</taxon>
        <taxon>Paenibacillaceae</taxon>
        <taxon>Paenibacillus</taxon>
    </lineage>
</organism>
<comment type="caution">
    <text evidence="11">The sequence shown here is derived from an EMBL/GenBank/DDBJ whole genome shotgun (WGS) entry which is preliminary data.</text>
</comment>
<evidence type="ECO:0000256" key="3">
    <source>
        <dbReference type="ARBA" id="ARBA00022475"/>
    </source>
</evidence>
<keyword evidence="3 9" id="KW-1003">Cell membrane</keyword>
<keyword evidence="8 9" id="KW-0472">Membrane</keyword>
<comment type="subcellular location">
    <subcellularLocation>
        <location evidence="1 9">Cell membrane</location>
        <topology evidence="1 9">Single-pass membrane protein</topology>
    </subcellularLocation>
</comment>
<keyword evidence="5 9" id="KW-0653">Protein transport</keyword>
<dbReference type="GO" id="GO:0008320">
    <property type="term" value="F:protein transmembrane transporter activity"/>
    <property type="evidence" value="ECO:0007669"/>
    <property type="project" value="UniProtKB-UniRule"/>
</dbReference>
<evidence type="ECO:0000256" key="10">
    <source>
        <dbReference type="SAM" id="MobiDB-lite"/>
    </source>
</evidence>
<evidence type="ECO:0000313" key="11">
    <source>
        <dbReference type="EMBL" id="GIO31930.1"/>
    </source>
</evidence>
<feature type="transmembrane region" description="Helical" evidence="9">
    <location>
        <begin position="6"/>
        <end position="22"/>
    </location>
</feature>
<proteinExistence type="inferred from homology"/>
<evidence type="ECO:0000256" key="6">
    <source>
        <dbReference type="ARBA" id="ARBA00022989"/>
    </source>
</evidence>
<evidence type="ECO:0000313" key="12">
    <source>
        <dbReference type="Proteomes" id="UP000679779"/>
    </source>
</evidence>
<keyword evidence="4 9" id="KW-0812">Transmembrane</keyword>
<dbReference type="EMBL" id="BORQ01000003">
    <property type="protein sequence ID" value="GIO31930.1"/>
    <property type="molecule type" value="Genomic_DNA"/>
</dbReference>
<comment type="similarity">
    <text evidence="9">Belongs to the TatA/E family.</text>
</comment>
<gene>
    <name evidence="9" type="primary">tatA</name>
    <name evidence="11" type="ORF">J2TS6_30710</name>
</gene>
<dbReference type="InterPro" id="IPR006312">
    <property type="entry name" value="TatA/E"/>
</dbReference>
<dbReference type="Gene3D" id="1.20.5.3310">
    <property type="match status" value="1"/>
</dbReference>
<evidence type="ECO:0000256" key="8">
    <source>
        <dbReference type="ARBA" id="ARBA00023136"/>
    </source>
</evidence>
<comment type="function">
    <text evidence="9">Part of the twin-arginine translocation (Tat) system that transports large folded proteins containing a characteristic twin-arginine motif in their signal peptide across membranes. TatA could form the protein-conducting channel of the Tat system.</text>
</comment>
<evidence type="ECO:0000256" key="4">
    <source>
        <dbReference type="ARBA" id="ARBA00022692"/>
    </source>
</evidence>
<protein>
    <recommendedName>
        <fullName evidence="9">Sec-independent protein translocase protein TatA</fullName>
    </recommendedName>
</protein>
<dbReference type="GO" id="GO:0033281">
    <property type="term" value="C:TAT protein transport complex"/>
    <property type="evidence" value="ECO:0007669"/>
    <property type="project" value="UniProtKB-UniRule"/>
</dbReference>
<keyword evidence="12" id="KW-1185">Reference proteome</keyword>
<dbReference type="NCBIfam" id="TIGR01411">
    <property type="entry name" value="tatAE"/>
    <property type="match status" value="1"/>
</dbReference>
<keyword evidence="6 9" id="KW-1133">Transmembrane helix</keyword>
<keyword evidence="2 9" id="KW-0813">Transport</keyword>
<evidence type="ECO:0000256" key="9">
    <source>
        <dbReference type="HAMAP-Rule" id="MF_00236"/>
    </source>
</evidence>
<dbReference type="Proteomes" id="UP000679779">
    <property type="component" value="Unassembled WGS sequence"/>
</dbReference>
<dbReference type="AlphaFoldDB" id="A0A920CA72"/>
<feature type="compositionally biased region" description="Low complexity" evidence="10">
    <location>
        <begin position="61"/>
        <end position="75"/>
    </location>
</feature>
<evidence type="ECO:0000256" key="7">
    <source>
        <dbReference type="ARBA" id="ARBA00023010"/>
    </source>
</evidence>